<protein>
    <submittedName>
        <fullName evidence="1">DUF1292 domain-containing protein</fullName>
    </submittedName>
</protein>
<sequence length="106" mass="12140">MPEDETLCFVLEDEEGNEKEYEVVGTFEAEGKSYIALIPMDDPAGEVRLLSFYAGENDEVMLEPIEDDSEYERAAALFEDLFNGQVPVEYYEIEDPKKENEGEEEL</sequence>
<dbReference type="InterPro" id="IPR009711">
    <property type="entry name" value="UPF0473"/>
</dbReference>
<accession>A0A9D2N269</accession>
<reference evidence="1" key="2">
    <citation type="submission" date="2021-04" db="EMBL/GenBank/DDBJ databases">
        <authorList>
            <person name="Gilroy R."/>
        </authorList>
    </citation>
    <scope>NUCLEOTIDE SEQUENCE</scope>
    <source>
        <strain evidence="1">CHK180-15479</strain>
    </source>
</reference>
<dbReference type="EMBL" id="DWWT01000059">
    <property type="protein sequence ID" value="HJC06769.1"/>
    <property type="molecule type" value="Genomic_DNA"/>
</dbReference>
<comment type="caution">
    <text evidence="1">The sequence shown here is derived from an EMBL/GenBank/DDBJ whole genome shotgun (WGS) entry which is preliminary data.</text>
</comment>
<proteinExistence type="predicted"/>
<evidence type="ECO:0000313" key="1">
    <source>
        <dbReference type="EMBL" id="HJC06769.1"/>
    </source>
</evidence>
<dbReference type="Proteomes" id="UP000823910">
    <property type="component" value="Unassembled WGS sequence"/>
</dbReference>
<name>A0A9D2N269_9FIRM</name>
<organism evidence="1 2">
    <name type="scientific">Candidatus Enterocloster excrementipullorum</name>
    <dbReference type="NCBI Taxonomy" id="2838559"/>
    <lineage>
        <taxon>Bacteria</taxon>
        <taxon>Bacillati</taxon>
        <taxon>Bacillota</taxon>
        <taxon>Clostridia</taxon>
        <taxon>Lachnospirales</taxon>
        <taxon>Lachnospiraceae</taxon>
        <taxon>Enterocloster</taxon>
    </lineage>
</organism>
<dbReference type="AlphaFoldDB" id="A0A9D2N269"/>
<dbReference type="Pfam" id="PF06949">
    <property type="entry name" value="DUF1292"/>
    <property type="match status" value="1"/>
</dbReference>
<gene>
    <name evidence="1" type="ORF">H9704_11560</name>
</gene>
<reference evidence="1" key="1">
    <citation type="journal article" date="2021" name="PeerJ">
        <title>Extensive microbial diversity within the chicken gut microbiome revealed by metagenomics and culture.</title>
        <authorList>
            <person name="Gilroy R."/>
            <person name="Ravi A."/>
            <person name="Getino M."/>
            <person name="Pursley I."/>
            <person name="Horton D.L."/>
            <person name="Alikhan N.F."/>
            <person name="Baker D."/>
            <person name="Gharbi K."/>
            <person name="Hall N."/>
            <person name="Watson M."/>
            <person name="Adriaenssens E.M."/>
            <person name="Foster-Nyarko E."/>
            <person name="Jarju S."/>
            <person name="Secka A."/>
            <person name="Antonio M."/>
            <person name="Oren A."/>
            <person name="Chaudhuri R.R."/>
            <person name="La Ragione R."/>
            <person name="Hildebrand F."/>
            <person name="Pallen M.J."/>
        </authorList>
    </citation>
    <scope>NUCLEOTIDE SEQUENCE</scope>
    <source>
        <strain evidence="1">CHK180-15479</strain>
    </source>
</reference>
<evidence type="ECO:0000313" key="2">
    <source>
        <dbReference type="Proteomes" id="UP000823910"/>
    </source>
</evidence>